<accession>A0ABT7CTT5</accession>
<sequence length="218" mass="25473">MKPYYYLILCLLLGCNDEKKATSLQPPVTPKVDTSLSFKEMLHMPRHSSEGYGEYETFIHWKNKIYISDSLAFKDDCEIRLYLFASFGGIYCLRYTLYNNEWKGECINYHFSTNKLEKKPISPKEGWKPFIQNAISNGLLDIPTRAEMNEEITKLGKLYPDHNLVVMDGRRVVIEVISRDHYDLRLYNNQLSIADDYPEAVVLKKINKLVNSLFILDR</sequence>
<keyword evidence="2" id="KW-1185">Reference proteome</keyword>
<protein>
    <recommendedName>
        <fullName evidence="3">Lipoprotein</fullName>
    </recommendedName>
</protein>
<gene>
    <name evidence="1" type="ORF">QNI19_29660</name>
</gene>
<comment type="caution">
    <text evidence="1">The sequence shown here is derived from an EMBL/GenBank/DDBJ whole genome shotgun (WGS) entry which is preliminary data.</text>
</comment>
<dbReference type="RefSeq" id="WP_314002493.1">
    <property type="nucleotide sequence ID" value="NZ_JASJOR010000025.1"/>
</dbReference>
<reference evidence="1 2" key="1">
    <citation type="submission" date="2023-05" db="EMBL/GenBank/DDBJ databases">
        <authorList>
            <person name="Zhang X."/>
        </authorList>
    </citation>
    <scope>NUCLEOTIDE SEQUENCE [LARGE SCALE GENOMIC DNA]</scope>
    <source>
        <strain evidence="1 2">DM2B3-1</strain>
    </source>
</reference>
<dbReference type="PROSITE" id="PS51257">
    <property type="entry name" value="PROKAR_LIPOPROTEIN"/>
    <property type="match status" value="1"/>
</dbReference>
<organism evidence="1 2">
    <name type="scientific">Xanthocytophaga flava</name>
    <dbReference type="NCBI Taxonomy" id="3048013"/>
    <lineage>
        <taxon>Bacteria</taxon>
        <taxon>Pseudomonadati</taxon>
        <taxon>Bacteroidota</taxon>
        <taxon>Cytophagia</taxon>
        <taxon>Cytophagales</taxon>
        <taxon>Rhodocytophagaceae</taxon>
        <taxon>Xanthocytophaga</taxon>
    </lineage>
</organism>
<dbReference type="EMBL" id="JASJOT010000029">
    <property type="protein sequence ID" value="MDJ1497142.1"/>
    <property type="molecule type" value="Genomic_DNA"/>
</dbReference>
<evidence type="ECO:0000313" key="2">
    <source>
        <dbReference type="Proteomes" id="UP001228581"/>
    </source>
</evidence>
<evidence type="ECO:0008006" key="3">
    <source>
        <dbReference type="Google" id="ProtNLM"/>
    </source>
</evidence>
<dbReference type="Proteomes" id="UP001228581">
    <property type="component" value="Unassembled WGS sequence"/>
</dbReference>
<proteinExistence type="predicted"/>
<name>A0ABT7CTT5_9BACT</name>
<evidence type="ECO:0000313" key="1">
    <source>
        <dbReference type="EMBL" id="MDJ1497142.1"/>
    </source>
</evidence>